<feature type="compositionally biased region" description="Low complexity" evidence="1">
    <location>
        <begin position="130"/>
        <end position="142"/>
    </location>
</feature>
<feature type="compositionally biased region" description="Low complexity" evidence="1">
    <location>
        <begin position="110"/>
        <end position="119"/>
    </location>
</feature>
<name>A0ABP5HBT1_9ACTN</name>
<keyword evidence="3" id="KW-1185">Reference proteome</keyword>
<dbReference type="Gene3D" id="3.90.25.10">
    <property type="entry name" value="UDP-galactose 4-epimerase, domain 1"/>
    <property type="match status" value="1"/>
</dbReference>
<protein>
    <submittedName>
        <fullName evidence="2">Uncharacterized protein</fullName>
    </submittedName>
</protein>
<sequence>MCLLVILLASHVRAGAGAVQALEGDAEGEGVGVADPAGDAPTRAASSATVHGRVGGTVSGPSDQARSRRARLAASLVDAEDIAAVAVAALTGDGHAGRMYELSGPRARRPPSSWTSSSRCRTDGGRAADTRTGGTCADHVGR</sequence>
<feature type="region of interest" description="Disordered" evidence="1">
    <location>
        <begin position="100"/>
        <end position="142"/>
    </location>
</feature>
<evidence type="ECO:0000313" key="2">
    <source>
        <dbReference type="EMBL" id="GAA2068951.1"/>
    </source>
</evidence>
<accession>A0ABP5HBT1</accession>
<evidence type="ECO:0000313" key="3">
    <source>
        <dbReference type="Proteomes" id="UP001500016"/>
    </source>
</evidence>
<comment type="caution">
    <text evidence="2">The sequence shown here is derived from an EMBL/GenBank/DDBJ whole genome shotgun (WGS) entry which is preliminary data.</text>
</comment>
<gene>
    <name evidence="2" type="ORF">GCM10009801_17840</name>
</gene>
<dbReference type="Proteomes" id="UP001500016">
    <property type="component" value="Unassembled WGS sequence"/>
</dbReference>
<organism evidence="2 3">
    <name type="scientific">Streptomyces albiaxialis</name>
    <dbReference type="NCBI Taxonomy" id="329523"/>
    <lineage>
        <taxon>Bacteria</taxon>
        <taxon>Bacillati</taxon>
        <taxon>Actinomycetota</taxon>
        <taxon>Actinomycetes</taxon>
        <taxon>Kitasatosporales</taxon>
        <taxon>Streptomycetaceae</taxon>
        <taxon>Streptomyces</taxon>
    </lineage>
</organism>
<dbReference type="EMBL" id="BAAAPE010000005">
    <property type="protein sequence ID" value="GAA2068951.1"/>
    <property type="molecule type" value="Genomic_DNA"/>
</dbReference>
<feature type="region of interest" description="Disordered" evidence="1">
    <location>
        <begin position="35"/>
        <end position="66"/>
    </location>
</feature>
<reference evidence="3" key="1">
    <citation type="journal article" date="2019" name="Int. J. Syst. Evol. Microbiol.">
        <title>The Global Catalogue of Microorganisms (GCM) 10K type strain sequencing project: providing services to taxonomists for standard genome sequencing and annotation.</title>
        <authorList>
            <consortium name="The Broad Institute Genomics Platform"/>
            <consortium name="The Broad Institute Genome Sequencing Center for Infectious Disease"/>
            <person name="Wu L."/>
            <person name="Ma J."/>
        </authorList>
    </citation>
    <scope>NUCLEOTIDE SEQUENCE [LARGE SCALE GENOMIC DNA]</scope>
    <source>
        <strain evidence="3">JCM 15478</strain>
    </source>
</reference>
<feature type="compositionally biased region" description="Basic and acidic residues" evidence="1">
    <location>
        <begin position="120"/>
        <end position="129"/>
    </location>
</feature>
<evidence type="ECO:0000256" key="1">
    <source>
        <dbReference type="SAM" id="MobiDB-lite"/>
    </source>
</evidence>
<dbReference type="Gene3D" id="3.40.50.720">
    <property type="entry name" value="NAD(P)-binding Rossmann-like Domain"/>
    <property type="match status" value="1"/>
</dbReference>
<proteinExistence type="predicted"/>